<evidence type="ECO:0008006" key="5">
    <source>
        <dbReference type="Google" id="ProtNLM"/>
    </source>
</evidence>
<dbReference type="Proteomes" id="UP000799428">
    <property type="component" value="Unassembled WGS sequence"/>
</dbReference>
<keyword evidence="2" id="KW-0732">Signal</keyword>
<evidence type="ECO:0000313" key="3">
    <source>
        <dbReference type="EMBL" id="KAF2708619.1"/>
    </source>
</evidence>
<organism evidence="3 4">
    <name type="scientific">Pleomassaria siparia CBS 279.74</name>
    <dbReference type="NCBI Taxonomy" id="1314801"/>
    <lineage>
        <taxon>Eukaryota</taxon>
        <taxon>Fungi</taxon>
        <taxon>Dikarya</taxon>
        <taxon>Ascomycota</taxon>
        <taxon>Pezizomycotina</taxon>
        <taxon>Dothideomycetes</taxon>
        <taxon>Pleosporomycetidae</taxon>
        <taxon>Pleosporales</taxon>
        <taxon>Pleomassariaceae</taxon>
        <taxon>Pleomassaria</taxon>
    </lineage>
</organism>
<accession>A0A6G1K6V4</accession>
<dbReference type="OrthoDB" id="4843554at2759"/>
<feature type="compositionally biased region" description="Low complexity" evidence="1">
    <location>
        <begin position="157"/>
        <end position="166"/>
    </location>
</feature>
<protein>
    <recommendedName>
        <fullName evidence="5">Protein CAP22</fullName>
    </recommendedName>
</protein>
<gene>
    <name evidence="3" type="ORF">K504DRAFT_534223</name>
</gene>
<name>A0A6G1K6V4_9PLEO</name>
<evidence type="ECO:0000313" key="4">
    <source>
        <dbReference type="Proteomes" id="UP000799428"/>
    </source>
</evidence>
<dbReference type="EMBL" id="MU005771">
    <property type="protein sequence ID" value="KAF2708619.1"/>
    <property type="molecule type" value="Genomic_DNA"/>
</dbReference>
<feature type="region of interest" description="Disordered" evidence="1">
    <location>
        <begin position="146"/>
        <end position="166"/>
    </location>
</feature>
<sequence>MRTESFLNAFLVSLASLPGQASSQALTAVSIPSQCMDICAPIRELTGTCDINMAMEMTMDMKSTEMKAEMDCICNNKSFNVKDIMGLCASCMGMNAGSGNKTTVQNVDMMLNECSFPTKTYTPAANSILEGVKVDATKPVTTMTMWNDTDPYPESRASGAASGSASGSASATGSMGGMAMGAAGRLEVDLFSTGMLMASVVVGISLMLGTL</sequence>
<feature type="chain" id="PRO_5026105426" description="Protein CAP22" evidence="2">
    <location>
        <begin position="24"/>
        <end position="211"/>
    </location>
</feature>
<proteinExistence type="predicted"/>
<dbReference type="AlphaFoldDB" id="A0A6G1K6V4"/>
<reference evidence="3" key="1">
    <citation type="journal article" date="2020" name="Stud. Mycol.">
        <title>101 Dothideomycetes genomes: a test case for predicting lifestyles and emergence of pathogens.</title>
        <authorList>
            <person name="Haridas S."/>
            <person name="Albert R."/>
            <person name="Binder M."/>
            <person name="Bloem J."/>
            <person name="Labutti K."/>
            <person name="Salamov A."/>
            <person name="Andreopoulos B."/>
            <person name="Baker S."/>
            <person name="Barry K."/>
            <person name="Bills G."/>
            <person name="Bluhm B."/>
            <person name="Cannon C."/>
            <person name="Castanera R."/>
            <person name="Culley D."/>
            <person name="Daum C."/>
            <person name="Ezra D."/>
            <person name="Gonzalez J."/>
            <person name="Henrissat B."/>
            <person name="Kuo A."/>
            <person name="Liang C."/>
            <person name="Lipzen A."/>
            <person name="Lutzoni F."/>
            <person name="Magnuson J."/>
            <person name="Mondo S."/>
            <person name="Nolan M."/>
            <person name="Ohm R."/>
            <person name="Pangilinan J."/>
            <person name="Park H.-J."/>
            <person name="Ramirez L."/>
            <person name="Alfaro M."/>
            <person name="Sun H."/>
            <person name="Tritt A."/>
            <person name="Yoshinaga Y."/>
            <person name="Zwiers L.-H."/>
            <person name="Turgeon B."/>
            <person name="Goodwin S."/>
            <person name="Spatafora J."/>
            <person name="Crous P."/>
            <person name="Grigoriev I."/>
        </authorList>
    </citation>
    <scope>NUCLEOTIDE SEQUENCE</scope>
    <source>
        <strain evidence="3">CBS 279.74</strain>
    </source>
</reference>
<evidence type="ECO:0000256" key="2">
    <source>
        <dbReference type="SAM" id="SignalP"/>
    </source>
</evidence>
<feature type="signal peptide" evidence="2">
    <location>
        <begin position="1"/>
        <end position="23"/>
    </location>
</feature>
<evidence type="ECO:0000256" key="1">
    <source>
        <dbReference type="SAM" id="MobiDB-lite"/>
    </source>
</evidence>
<keyword evidence="4" id="KW-1185">Reference proteome</keyword>